<evidence type="ECO:0000256" key="2">
    <source>
        <dbReference type="ARBA" id="ARBA00023125"/>
    </source>
</evidence>
<dbReference type="Proteomes" id="UP000549695">
    <property type="component" value="Unassembled WGS sequence"/>
</dbReference>
<accession>A0A852W226</accession>
<dbReference type="GO" id="GO:0000976">
    <property type="term" value="F:transcription cis-regulatory region binding"/>
    <property type="evidence" value="ECO:0007669"/>
    <property type="project" value="TreeGrafter"/>
</dbReference>
<gene>
    <name evidence="5" type="ORF">HDA37_000750</name>
</gene>
<dbReference type="PANTHER" id="PTHR30146:SF153">
    <property type="entry name" value="LACTOSE OPERON REPRESSOR"/>
    <property type="match status" value="1"/>
</dbReference>
<dbReference type="GeneID" id="98050570"/>
<comment type="caution">
    <text evidence="5">The sequence shown here is derived from an EMBL/GenBank/DDBJ whole genome shotgun (WGS) entry which is preliminary data.</text>
</comment>
<name>A0A852W226_PSEA5</name>
<dbReference type="InterPro" id="IPR028082">
    <property type="entry name" value="Peripla_BP_I"/>
</dbReference>
<dbReference type="Gene3D" id="1.10.260.40">
    <property type="entry name" value="lambda repressor-like DNA-binding domains"/>
    <property type="match status" value="1"/>
</dbReference>
<keyword evidence="2" id="KW-0238">DNA-binding</keyword>
<dbReference type="PROSITE" id="PS50932">
    <property type="entry name" value="HTH_LACI_2"/>
    <property type="match status" value="1"/>
</dbReference>
<dbReference type="Gene3D" id="3.40.50.2300">
    <property type="match status" value="2"/>
</dbReference>
<organism evidence="5 6">
    <name type="scientific">Pseudonocardia alni</name>
    <name type="common">Amycolata alni</name>
    <dbReference type="NCBI Taxonomy" id="33907"/>
    <lineage>
        <taxon>Bacteria</taxon>
        <taxon>Bacillati</taxon>
        <taxon>Actinomycetota</taxon>
        <taxon>Actinomycetes</taxon>
        <taxon>Pseudonocardiales</taxon>
        <taxon>Pseudonocardiaceae</taxon>
        <taxon>Pseudonocardia</taxon>
    </lineage>
</organism>
<dbReference type="Pfam" id="PF00356">
    <property type="entry name" value="LacI"/>
    <property type="match status" value="1"/>
</dbReference>
<feature type="domain" description="HTH lacI-type" evidence="4">
    <location>
        <begin position="2"/>
        <end position="56"/>
    </location>
</feature>
<evidence type="ECO:0000256" key="3">
    <source>
        <dbReference type="ARBA" id="ARBA00023163"/>
    </source>
</evidence>
<evidence type="ECO:0000313" key="6">
    <source>
        <dbReference type="Proteomes" id="UP000549695"/>
    </source>
</evidence>
<keyword evidence="6" id="KW-1185">Reference proteome</keyword>
<dbReference type="InterPro" id="IPR000843">
    <property type="entry name" value="HTH_LacI"/>
</dbReference>
<evidence type="ECO:0000256" key="1">
    <source>
        <dbReference type="ARBA" id="ARBA00023015"/>
    </source>
</evidence>
<dbReference type="SUPFAM" id="SSF47413">
    <property type="entry name" value="lambda repressor-like DNA-binding domains"/>
    <property type="match status" value="1"/>
</dbReference>
<dbReference type="InterPro" id="IPR010982">
    <property type="entry name" value="Lambda_DNA-bd_dom_sf"/>
</dbReference>
<dbReference type="EMBL" id="JACCCZ010000001">
    <property type="protein sequence ID" value="NYG00465.1"/>
    <property type="molecule type" value="Genomic_DNA"/>
</dbReference>
<dbReference type="RefSeq" id="WP_073577023.1">
    <property type="nucleotide sequence ID" value="NZ_BAAAJZ010000005.1"/>
</dbReference>
<dbReference type="InterPro" id="IPR046335">
    <property type="entry name" value="LacI/GalR-like_sensor"/>
</dbReference>
<dbReference type="AlphaFoldDB" id="A0A852W226"/>
<sequence>MVTSRDVARLAGVSQPTVSRALTDHPRVSEATKRRVREAALALGYSTNAIGRALSVGRSNRIGLVVADLENQFYANMIGPLHHELEALGHELVLITESAGTAPLPERVAAHGLAGVVLSTTTVDSIQPARLRDRGVPFVYLNRTAPSVAADAVTVDPEQGVREVVAEAVRLGHTRIGAIFGPRNTSTGELREQVVRTVLDEHGLALAQRDVLHGPFDFATGREGFRTLHERAGGPTLLLCGNDVVALGALDAAAEAGVPVPGHTSVVGFDDLPTSRWALVRLSTVAYDLDEVARESARLVVARLTDPGAAPRHVVYPTHYVARATVAAPRA</sequence>
<dbReference type="Pfam" id="PF13377">
    <property type="entry name" value="Peripla_BP_3"/>
    <property type="match status" value="1"/>
</dbReference>
<reference evidence="5 6" key="1">
    <citation type="submission" date="2020-07" db="EMBL/GenBank/DDBJ databases">
        <title>Sequencing the genomes of 1000 actinobacteria strains.</title>
        <authorList>
            <person name="Klenk H.-P."/>
        </authorList>
    </citation>
    <scope>NUCLEOTIDE SEQUENCE [LARGE SCALE GENOMIC DNA]</scope>
    <source>
        <strain evidence="5 6">DSM 44749</strain>
    </source>
</reference>
<protein>
    <submittedName>
        <fullName evidence="5">LacI family transcriptional regulator</fullName>
    </submittedName>
</protein>
<keyword evidence="1" id="KW-0805">Transcription regulation</keyword>
<dbReference type="PANTHER" id="PTHR30146">
    <property type="entry name" value="LACI-RELATED TRANSCRIPTIONAL REPRESSOR"/>
    <property type="match status" value="1"/>
</dbReference>
<dbReference type="SMART" id="SM00354">
    <property type="entry name" value="HTH_LACI"/>
    <property type="match status" value="1"/>
</dbReference>
<keyword evidence="3" id="KW-0804">Transcription</keyword>
<dbReference type="CDD" id="cd01392">
    <property type="entry name" value="HTH_LacI"/>
    <property type="match status" value="1"/>
</dbReference>
<dbReference type="GO" id="GO:0003700">
    <property type="term" value="F:DNA-binding transcription factor activity"/>
    <property type="evidence" value="ECO:0007669"/>
    <property type="project" value="TreeGrafter"/>
</dbReference>
<evidence type="ECO:0000259" key="4">
    <source>
        <dbReference type="PROSITE" id="PS50932"/>
    </source>
</evidence>
<proteinExistence type="predicted"/>
<evidence type="ECO:0000313" key="5">
    <source>
        <dbReference type="EMBL" id="NYG00465.1"/>
    </source>
</evidence>
<dbReference type="SUPFAM" id="SSF53822">
    <property type="entry name" value="Periplasmic binding protein-like I"/>
    <property type="match status" value="1"/>
</dbReference>